<name>A0A8K0JQU7_9TREE</name>
<accession>A0A8K0JQU7</accession>
<organism evidence="1 2">
    <name type="scientific">Filobasidium floriforme</name>
    <dbReference type="NCBI Taxonomy" id="5210"/>
    <lineage>
        <taxon>Eukaryota</taxon>
        <taxon>Fungi</taxon>
        <taxon>Dikarya</taxon>
        <taxon>Basidiomycota</taxon>
        <taxon>Agaricomycotina</taxon>
        <taxon>Tremellomycetes</taxon>
        <taxon>Filobasidiales</taxon>
        <taxon>Filobasidiaceae</taxon>
        <taxon>Filobasidium</taxon>
    </lineage>
</organism>
<dbReference type="EMBL" id="JABELV010000025">
    <property type="protein sequence ID" value="KAG7562810.1"/>
    <property type="molecule type" value="Genomic_DNA"/>
</dbReference>
<comment type="caution">
    <text evidence="1">The sequence shown here is derived from an EMBL/GenBank/DDBJ whole genome shotgun (WGS) entry which is preliminary data.</text>
</comment>
<evidence type="ECO:0000313" key="2">
    <source>
        <dbReference type="Proteomes" id="UP000812966"/>
    </source>
</evidence>
<proteinExistence type="predicted"/>
<dbReference type="AlphaFoldDB" id="A0A8K0JQU7"/>
<reference evidence="1" key="1">
    <citation type="submission" date="2020-04" db="EMBL/GenBank/DDBJ databases">
        <title>Analysis of mating type loci in Filobasidium floriforme.</title>
        <authorList>
            <person name="Nowrousian M."/>
        </authorList>
    </citation>
    <scope>NUCLEOTIDE SEQUENCE</scope>
    <source>
        <strain evidence="1">CBS 6242</strain>
    </source>
</reference>
<protein>
    <submittedName>
        <fullName evidence="1">Uncharacterized protein</fullName>
    </submittedName>
</protein>
<sequence>MDMSAPHEPVRIALVDPEITDEAIAICLGYLYAPFAVNLITPINARPVLLASILLALPDLSSLAYDLCRKSIQVDSVRSWIEWCDAREEQEIVSSRTAKRDGGDENEGSQEVGFGGIANYINGSLASAMGLSAGGRSGSVTPSSEASVKAGVAWVSGNNEVQQDDWVGRLRSDVKNYLSHGYAQELARKSPETPLATNPEFLATFTSLPFELFKSLLEDASFTALGSDQERFGFARKIIASRRKRALALANARSGQAVNPAQAKAQVPVENVVLRFGGGSGSNVHVTRKTQARALWKVEKDA</sequence>
<keyword evidence="2" id="KW-1185">Reference proteome</keyword>
<dbReference type="PANTHER" id="PTHR47369:SF2">
    <property type="entry name" value="BTB_POZ DOMAIN-CONTAINING PROTEIN 2"/>
    <property type="match status" value="1"/>
</dbReference>
<dbReference type="PANTHER" id="PTHR47369">
    <property type="entry name" value="BTB/POZ DOMAIN-CONTAINING PROTEIN"/>
    <property type="match status" value="1"/>
</dbReference>
<dbReference type="Proteomes" id="UP000812966">
    <property type="component" value="Unassembled WGS sequence"/>
</dbReference>
<evidence type="ECO:0000313" key="1">
    <source>
        <dbReference type="EMBL" id="KAG7562810.1"/>
    </source>
</evidence>
<gene>
    <name evidence="1" type="ORF">FFLO_01765</name>
</gene>